<gene>
    <name evidence="3" type="ORF">L2A60_07905</name>
</gene>
<dbReference type="InterPro" id="IPR032466">
    <property type="entry name" value="Metal_Hydrolase"/>
</dbReference>
<sequence>MRIDAHMHLWLVARGDYGWLTPDLPIHRDYDLADAREVATGIEGVVLVQAAPTEAETHFLLEIARNSDGFVRGVVGWTDLAAGDAPKRIAALARDPLLRGLRPMLQDIADPGWILRGDVARGLDAMVKAGLALDLLIRPAHLPHCVALARRHPGLAMAIDHCAKPDIADGAFASWADAIGAVAGETRIACKLSGLVTEAAGDARLDAIAPYARHAIRAFGPDRLIWGSDWPVLTLAGDYGAWRAAAQALVRQELPEAEALVFGGNAVRFYGLGD</sequence>
<reference evidence="3 4" key="1">
    <citation type="submission" date="2022-01" db="EMBL/GenBank/DDBJ databases">
        <authorList>
            <person name="Won M."/>
            <person name="Kim S.-J."/>
            <person name="Kwon S.-W."/>
        </authorList>
    </citation>
    <scope>NUCLEOTIDE SEQUENCE [LARGE SCALE GENOMIC DNA]</scope>
    <source>
        <strain evidence="3 4">KCTC 23505</strain>
    </source>
</reference>
<dbReference type="InterPro" id="IPR052350">
    <property type="entry name" value="Metallo-dep_Lactonases"/>
</dbReference>
<comment type="similarity">
    <text evidence="1">Belongs to the metallo-dependent hydrolases superfamily.</text>
</comment>
<evidence type="ECO:0000313" key="4">
    <source>
        <dbReference type="Proteomes" id="UP001521209"/>
    </source>
</evidence>
<dbReference type="PANTHER" id="PTHR43569">
    <property type="entry name" value="AMIDOHYDROLASE"/>
    <property type="match status" value="1"/>
</dbReference>
<dbReference type="Pfam" id="PF04909">
    <property type="entry name" value="Amidohydro_2"/>
    <property type="match status" value="1"/>
</dbReference>
<evidence type="ECO:0000313" key="3">
    <source>
        <dbReference type="EMBL" id="MCF3946604.1"/>
    </source>
</evidence>
<dbReference type="EMBL" id="JAKGBZ010000012">
    <property type="protein sequence ID" value="MCF3946604.1"/>
    <property type="molecule type" value="Genomic_DNA"/>
</dbReference>
<dbReference type="PANTHER" id="PTHR43569:SF2">
    <property type="entry name" value="AMIDOHYDROLASE-RELATED DOMAIN-CONTAINING PROTEIN"/>
    <property type="match status" value="1"/>
</dbReference>
<dbReference type="SUPFAM" id="SSF51556">
    <property type="entry name" value="Metallo-dependent hydrolases"/>
    <property type="match status" value="1"/>
</dbReference>
<name>A0ABS9DZ37_9PROT</name>
<dbReference type="Proteomes" id="UP001521209">
    <property type="component" value="Unassembled WGS sequence"/>
</dbReference>
<comment type="caution">
    <text evidence="3">The sequence shown here is derived from an EMBL/GenBank/DDBJ whole genome shotgun (WGS) entry which is preliminary data.</text>
</comment>
<protein>
    <submittedName>
        <fullName evidence="3">Amidohydrolase family protein</fullName>
    </submittedName>
</protein>
<proteinExistence type="inferred from homology"/>
<keyword evidence="4" id="KW-1185">Reference proteome</keyword>
<accession>A0ABS9DZ37</accession>
<evidence type="ECO:0000259" key="2">
    <source>
        <dbReference type="Pfam" id="PF04909"/>
    </source>
</evidence>
<dbReference type="InterPro" id="IPR006680">
    <property type="entry name" value="Amidohydro-rel"/>
</dbReference>
<feature type="domain" description="Amidohydrolase-related" evidence="2">
    <location>
        <begin position="3"/>
        <end position="272"/>
    </location>
</feature>
<dbReference type="RefSeq" id="WP_235703841.1">
    <property type="nucleotide sequence ID" value="NZ_JAKGBZ010000012.1"/>
</dbReference>
<organism evidence="3 4">
    <name type="scientific">Acidiphilium iwatense</name>
    <dbReference type="NCBI Taxonomy" id="768198"/>
    <lineage>
        <taxon>Bacteria</taxon>
        <taxon>Pseudomonadati</taxon>
        <taxon>Pseudomonadota</taxon>
        <taxon>Alphaproteobacteria</taxon>
        <taxon>Acetobacterales</taxon>
        <taxon>Acidocellaceae</taxon>
        <taxon>Acidiphilium</taxon>
    </lineage>
</organism>
<evidence type="ECO:0000256" key="1">
    <source>
        <dbReference type="ARBA" id="ARBA00038310"/>
    </source>
</evidence>
<dbReference type="Gene3D" id="3.20.20.140">
    <property type="entry name" value="Metal-dependent hydrolases"/>
    <property type="match status" value="1"/>
</dbReference>